<evidence type="ECO:0000259" key="10">
    <source>
        <dbReference type="Pfam" id="PF01163"/>
    </source>
</evidence>
<keyword evidence="12" id="KW-1185">Reference proteome</keyword>
<evidence type="ECO:0000256" key="7">
    <source>
        <dbReference type="ARBA" id="ARBA00047899"/>
    </source>
</evidence>
<sequence length="143" mass="15627">MVSIDHTNAEMYFDRDVNCIKRFFERRFNFVSDESGPRFADARKLAAGNKGKRLDIEVEASGVSKTREKALDKYLQAGGVDGDGYFDEDGGGRGHLDEDHPDDSPDESHDELSKDMEMPSSPDLGTASVPPGIGIADLSISTN</sequence>
<feature type="region of interest" description="Disordered" evidence="9">
    <location>
        <begin position="77"/>
        <end position="143"/>
    </location>
</feature>
<name>A0ABR4BEB2_9LECA</name>
<evidence type="ECO:0000256" key="6">
    <source>
        <dbReference type="ARBA" id="ARBA00022840"/>
    </source>
</evidence>
<evidence type="ECO:0000256" key="1">
    <source>
        <dbReference type="ARBA" id="ARBA00012513"/>
    </source>
</evidence>
<keyword evidence="2" id="KW-0723">Serine/threonine-protein kinase</keyword>
<feature type="domain" description="RIO-type" evidence="10">
    <location>
        <begin position="1"/>
        <end position="30"/>
    </location>
</feature>
<evidence type="ECO:0000256" key="4">
    <source>
        <dbReference type="ARBA" id="ARBA00022741"/>
    </source>
</evidence>
<dbReference type="PANTHER" id="PTHR45852:SF1">
    <property type="entry name" value="SERINE_THREONINE-PROTEIN KINASE RIO2"/>
    <property type="match status" value="1"/>
</dbReference>
<keyword evidence="4" id="KW-0547">Nucleotide-binding</keyword>
<dbReference type="EMBL" id="JBHFEH010000009">
    <property type="protein sequence ID" value="KAL2056173.1"/>
    <property type="molecule type" value="Genomic_DNA"/>
</dbReference>
<evidence type="ECO:0000313" key="11">
    <source>
        <dbReference type="EMBL" id="KAL2056173.1"/>
    </source>
</evidence>
<accession>A0ABR4BEB2</accession>
<evidence type="ECO:0000256" key="3">
    <source>
        <dbReference type="ARBA" id="ARBA00022679"/>
    </source>
</evidence>
<feature type="compositionally biased region" description="Basic and acidic residues" evidence="9">
    <location>
        <begin position="90"/>
        <end position="117"/>
    </location>
</feature>
<keyword evidence="3" id="KW-0808">Transferase</keyword>
<organism evidence="11 12">
    <name type="scientific">Lepraria finkii</name>
    <dbReference type="NCBI Taxonomy" id="1340010"/>
    <lineage>
        <taxon>Eukaryota</taxon>
        <taxon>Fungi</taxon>
        <taxon>Dikarya</taxon>
        <taxon>Ascomycota</taxon>
        <taxon>Pezizomycotina</taxon>
        <taxon>Lecanoromycetes</taxon>
        <taxon>OSLEUM clade</taxon>
        <taxon>Lecanoromycetidae</taxon>
        <taxon>Lecanorales</taxon>
        <taxon>Lecanorineae</taxon>
        <taxon>Stereocaulaceae</taxon>
        <taxon>Lepraria</taxon>
    </lineage>
</organism>
<reference evidence="11 12" key="1">
    <citation type="submission" date="2024-09" db="EMBL/GenBank/DDBJ databases">
        <title>Rethinking Asexuality: The Enigmatic Case of Functional Sexual Genes in Lepraria (Stereocaulaceae).</title>
        <authorList>
            <person name="Doellman M."/>
            <person name="Sun Y."/>
            <person name="Barcenas-Pena A."/>
            <person name="Lumbsch H.T."/>
            <person name="Grewe F."/>
        </authorList>
    </citation>
    <scope>NUCLEOTIDE SEQUENCE [LARGE SCALE GENOMIC DNA]</scope>
    <source>
        <strain evidence="11 12">Grewe 0041</strain>
    </source>
</reference>
<gene>
    <name evidence="11" type="ORF">ABVK25_003816</name>
</gene>
<evidence type="ECO:0000256" key="9">
    <source>
        <dbReference type="SAM" id="MobiDB-lite"/>
    </source>
</evidence>
<protein>
    <recommendedName>
        <fullName evidence="1">non-specific serine/threonine protein kinase</fullName>
        <ecNumber evidence="1">2.7.11.1</ecNumber>
    </recommendedName>
</protein>
<dbReference type="EC" id="2.7.11.1" evidence="1"/>
<evidence type="ECO:0000256" key="8">
    <source>
        <dbReference type="ARBA" id="ARBA00048679"/>
    </source>
</evidence>
<evidence type="ECO:0000256" key="5">
    <source>
        <dbReference type="ARBA" id="ARBA00022777"/>
    </source>
</evidence>
<evidence type="ECO:0000256" key="2">
    <source>
        <dbReference type="ARBA" id="ARBA00022527"/>
    </source>
</evidence>
<keyword evidence="6" id="KW-0067">ATP-binding</keyword>
<dbReference type="Gene3D" id="1.10.510.10">
    <property type="entry name" value="Transferase(Phosphotransferase) domain 1"/>
    <property type="match status" value="1"/>
</dbReference>
<dbReference type="Proteomes" id="UP001590951">
    <property type="component" value="Unassembled WGS sequence"/>
</dbReference>
<proteinExistence type="predicted"/>
<comment type="catalytic activity">
    <reaction evidence="7">
        <text>L-threonyl-[protein] + ATP = O-phospho-L-threonyl-[protein] + ADP + H(+)</text>
        <dbReference type="Rhea" id="RHEA:46608"/>
        <dbReference type="Rhea" id="RHEA-COMP:11060"/>
        <dbReference type="Rhea" id="RHEA-COMP:11605"/>
        <dbReference type="ChEBI" id="CHEBI:15378"/>
        <dbReference type="ChEBI" id="CHEBI:30013"/>
        <dbReference type="ChEBI" id="CHEBI:30616"/>
        <dbReference type="ChEBI" id="CHEBI:61977"/>
        <dbReference type="ChEBI" id="CHEBI:456216"/>
        <dbReference type="EC" id="2.7.11.1"/>
    </reaction>
</comment>
<comment type="catalytic activity">
    <reaction evidence="8">
        <text>L-seryl-[protein] + ATP = O-phospho-L-seryl-[protein] + ADP + H(+)</text>
        <dbReference type="Rhea" id="RHEA:17989"/>
        <dbReference type="Rhea" id="RHEA-COMP:9863"/>
        <dbReference type="Rhea" id="RHEA-COMP:11604"/>
        <dbReference type="ChEBI" id="CHEBI:15378"/>
        <dbReference type="ChEBI" id="CHEBI:29999"/>
        <dbReference type="ChEBI" id="CHEBI:30616"/>
        <dbReference type="ChEBI" id="CHEBI:83421"/>
        <dbReference type="ChEBI" id="CHEBI:456216"/>
        <dbReference type="EC" id="2.7.11.1"/>
    </reaction>
</comment>
<comment type="caution">
    <text evidence="11">The sequence shown here is derived from an EMBL/GenBank/DDBJ whole genome shotgun (WGS) entry which is preliminary data.</text>
</comment>
<keyword evidence="5" id="KW-0418">Kinase</keyword>
<evidence type="ECO:0000313" key="12">
    <source>
        <dbReference type="Proteomes" id="UP001590951"/>
    </source>
</evidence>
<dbReference type="InterPro" id="IPR018934">
    <property type="entry name" value="RIO_dom"/>
</dbReference>
<dbReference type="Pfam" id="PF01163">
    <property type="entry name" value="RIO1"/>
    <property type="match status" value="1"/>
</dbReference>
<dbReference type="PANTHER" id="PTHR45852">
    <property type="entry name" value="SER/THR-PROTEIN KINASE RIO2"/>
    <property type="match status" value="1"/>
</dbReference>